<organism evidence="2 3">
    <name type="scientific">Novosphingobium mangrovi</name>
    <name type="common">ex Huang et al. 2023</name>
    <dbReference type="NCBI Taxonomy" id="2976432"/>
    <lineage>
        <taxon>Bacteria</taxon>
        <taxon>Pseudomonadati</taxon>
        <taxon>Pseudomonadota</taxon>
        <taxon>Alphaproteobacteria</taxon>
        <taxon>Sphingomonadales</taxon>
        <taxon>Sphingomonadaceae</taxon>
        <taxon>Novosphingobium</taxon>
    </lineage>
</organism>
<reference evidence="2" key="1">
    <citation type="submission" date="2022-09" db="EMBL/GenBank/DDBJ databases">
        <title>Novosphingobium sp. Nov., a polycyclic aromatic hydrocarbon-degrading bacterium isolated form mangrove sediments in HongKong.</title>
        <authorList>
            <person name="Hu Z."/>
        </authorList>
    </citation>
    <scope>NUCLEOTIDE SEQUENCE</scope>
    <source>
        <strain evidence="2">HK4-1</strain>
    </source>
</reference>
<gene>
    <name evidence="2" type="ORF">NZK81_03160</name>
</gene>
<comment type="caution">
    <text evidence="2">The sequence shown here is derived from an EMBL/GenBank/DDBJ whole genome shotgun (WGS) entry which is preliminary data.</text>
</comment>
<keyword evidence="1" id="KW-0812">Transmembrane</keyword>
<accession>A0ABT2I156</accession>
<dbReference type="Proteomes" id="UP001165583">
    <property type="component" value="Unassembled WGS sequence"/>
</dbReference>
<keyword evidence="1" id="KW-1133">Transmembrane helix</keyword>
<evidence type="ECO:0000256" key="1">
    <source>
        <dbReference type="SAM" id="Phobius"/>
    </source>
</evidence>
<proteinExistence type="predicted"/>
<name>A0ABT2I156_9SPHN</name>
<feature type="transmembrane region" description="Helical" evidence="1">
    <location>
        <begin position="51"/>
        <end position="71"/>
    </location>
</feature>
<evidence type="ECO:0000313" key="2">
    <source>
        <dbReference type="EMBL" id="MCT2398540.1"/>
    </source>
</evidence>
<dbReference type="EMBL" id="JANZXA010000001">
    <property type="protein sequence ID" value="MCT2398540.1"/>
    <property type="molecule type" value="Genomic_DNA"/>
</dbReference>
<evidence type="ECO:0000313" key="3">
    <source>
        <dbReference type="Proteomes" id="UP001165583"/>
    </source>
</evidence>
<dbReference type="InterPro" id="IPR057700">
    <property type="entry name" value="DUF7940"/>
</dbReference>
<dbReference type="Pfam" id="PF25612">
    <property type="entry name" value="DUF7940"/>
    <property type="match status" value="1"/>
</dbReference>
<keyword evidence="1" id="KW-0472">Membrane</keyword>
<protein>
    <recommendedName>
        <fullName evidence="4">DUF2842 domain-containing protein</fullName>
    </recommendedName>
</protein>
<evidence type="ECO:0008006" key="4">
    <source>
        <dbReference type="Google" id="ProtNLM"/>
    </source>
</evidence>
<dbReference type="RefSeq" id="WP_260043723.1">
    <property type="nucleotide sequence ID" value="NZ_JANZXA010000001.1"/>
</dbReference>
<feature type="transmembrane region" description="Helical" evidence="1">
    <location>
        <begin position="21"/>
        <end position="45"/>
    </location>
</feature>
<keyword evidence="3" id="KW-1185">Reference proteome</keyword>
<sequence>MKLTLVSHWRLWWRRWSTWLAAGYAAVSAVIFAHPGLFLSLLGMFPGNARYFAAGGLFVLLLIVPVLAVNVRQAKLQEKRDG</sequence>